<dbReference type="OrthoDB" id="8456019at2"/>
<name>A0A1K1S0I0_9BACT</name>
<keyword evidence="4" id="KW-1185">Reference proteome</keyword>
<evidence type="ECO:0000313" key="4">
    <source>
        <dbReference type="Proteomes" id="UP001326715"/>
    </source>
</evidence>
<dbReference type="AlphaFoldDB" id="A0A1K1S0I0"/>
<proteinExistence type="predicted"/>
<dbReference type="EMBL" id="CP140154">
    <property type="protein sequence ID" value="WQG88095.1"/>
    <property type="molecule type" value="Genomic_DNA"/>
</dbReference>
<accession>A0A1K1S0I0</accession>
<dbReference type="STRING" id="1004.SAMN05661012_04525"/>
<protein>
    <submittedName>
        <fullName evidence="1">Uncharacterized protein</fullName>
    </submittedName>
</protein>
<dbReference type="EMBL" id="FPIZ01000016">
    <property type="protein sequence ID" value="SFW77825.1"/>
    <property type="molecule type" value="Genomic_DNA"/>
</dbReference>
<dbReference type="Proteomes" id="UP001326715">
    <property type="component" value="Chromosome"/>
</dbReference>
<dbReference type="RefSeq" id="WP_072363502.1">
    <property type="nucleotide sequence ID" value="NZ_CP139972.1"/>
</dbReference>
<sequence>MLHSNEFLTPRLTGKRFDDHTIPLDLLEDFAALEELFIEVAKWIYLNENPDRKRVPRGFTNEVALKLSSIENGSAVPKIMLVTSFIGLFPNNNFEYYEKARENILKSIDAANRGEEVTRYIPDNLLVYFNRIGKRLRDDETIDFSPGSGLQAKLNRTTRRKLVLASSNIHEVTIETMIRGTIPEADKSKKTFTLMTNSGQRILAKLQGVHSTTILDAFNSYESKTRVMISGLGRFDKQDRLVSFESIDHISVLDPLDVPSRLEELASLEPGWLNGEGIALQKENLDWFAEIFETNYDPALPLPHLYPTPTGGIQAEWSSFTHDISLNIDLPKKSAFYQSWNRISDELDELTLKLSEDSDWQLLNQKLTQLYKE</sequence>
<reference evidence="1 3" key="1">
    <citation type="submission" date="2016-11" db="EMBL/GenBank/DDBJ databases">
        <authorList>
            <person name="Jaros S."/>
            <person name="Januszkiewicz K."/>
            <person name="Wedrychowicz H."/>
        </authorList>
    </citation>
    <scope>NUCLEOTIDE SEQUENCE [LARGE SCALE GENOMIC DNA]</scope>
    <source>
        <strain evidence="1 3">DSM 784</strain>
    </source>
</reference>
<reference evidence="2 4" key="2">
    <citation type="submission" date="2023-11" db="EMBL/GenBank/DDBJ databases">
        <title>MicrobeMod: A computational toolkit for identifying prokaryotic methylation and restriction-modification with nanopore sequencing.</title>
        <authorList>
            <person name="Crits-Christoph A."/>
            <person name="Kang S.C."/>
            <person name="Lee H."/>
            <person name="Ostrov N."/>
        </authorList>
    </citation>
    <scope>NUCLEOTIDE SEQUENCE [LARGE SCALE GENOMIC DNA]</scope>
    <source>
        <strain evidence="2 4">ATCC 23090</strain>
    </source>
</reference>
<dbReference type="Proteomes" id="UP000183788">
    <property type="component" value="Unassembled WGS sequence"/>
</dbReference>
<evidence type="ECO:0000313" key="3">
    <source>
        <dbReference type="Proteomes" id="UP000183788"/>
    </source>
</evidence>
<evidence type="ECO:0000313" key="2">
    <source>
        <dbReference type="EMBL" id="WQG88095.1"/>
    </source>
</evidence>
<organism evidence="1 3">
    <name type="scientific">Chitinophaga sancti</name>
    <dbReference type="NCBI Taxonomy" id="1004"/>
    <lineage>
        <taxon>Bacteria</taxon>
        <taxon>Pseudomonadati</taxon>
        <taxon>Bacteroidota</taxon>
        <taxon>Chitinophagia</taxon>
        <taxon>Chitinophagales</taxon>
        <taxon>Chitinophagaceae</taxon>
        <taxon>Chitinophaga</taxon>
    </lineage>
</organism>
<evidence type="ECO:0000313" key="1">
    <source>
        <dbReference type="EMBL" id="SFW77825.1"/>
    </source>
</evidence>
<gene>
    <name evidence="1" type="ORF">SAMN05661012_04525</name>
    <name evidence="2" type="ORF">SR876_24520</name>
</gene>